<reference evidence="8" key="2">
    <citation type="submission" date="2025-09" db="UniProtKB">
        <authorList>
            <consortium name="Ensembl"/>
        </authorList>
    </citation>
    <scope>IDENTIFICATION</scope>
</reference>
<evidence type="ECO:0000256" key="1">
    <source>
        <dbReference type="ARBA" id="ARBA00022527"/>
    </source>
</evidence>
<dbReference type="GO" id="GO:0003713">
    <property type="term" value="F:transcription coactivator activity"/>
    <property type="evidence" value="ECO:0007669"/>
    <property type="project" value="TreeGrafter"/>
</dbReference>
<dbReference type="InterPro" id="IPR008271">
    <property type="entry name" value="Ser/Thr_kinase_AS"/>
</dbReference>
<dbReference type="GO" id="GO:0042771">
    <property type="term" value="P:intrinsic apoptotic signaling pathway in response to DNA damage by p53 class mediator"/>
    <property type="evidence" value="ECO:0007669"/>
    <property type="project" value="TreeGrafter"/>
</dbReference>
<evidence type="ECO:0000256" key="5">
    <source>
        <dbReference type="ARBA" id="ARBA00022840"/>
    </source>
</evidence>
<dbReference type="PROSITE" id="PS50011">
    <property type="entry name" value="PROTEIN_KINASE_DOM"/>
    <property type="match status" value="1"/>
</dbReference>
<organism evidence="8 9">
    <name type="scientific">Periophthalmus magnuspinnatus</name>
    <dbReference type="NCBI Taxonomy" id="409849"/>
    <lineage>
        <taxon>Eukaryota</taxon>
        <taxon>Metazoa</taxon>
        <taxon>Chordata</taxon>
        <taxon>Craniata</taxon>
        <taxon>Vertebrata</taxon>
        <taxon>Euteleostomi</taxon>
        <taxon>Actinopterygii</taxon>
        <taxon>Neopterygii</taxon>
        <taxon>Teleostei</taxon>
        <taxon>Neoteleostei</taxon>
        <taxon>Acanthomorphata</taxon>
        <taxon>Gobiaria</taxon>
        <taxon>Gobiiformes</taxon>
        <taxon>Gobioidei</taxon>
        <taxon>Gobiidae</taxon>
        <taxon>Oxudercinae</taxon>
        <taxon>Periophthalmus</taxon>
    </lineage>
</organism>
<dbReference type="PROSITE" id="PS00108">
    <property type="entry name" value="PROTEIN_KINASE_ST"/>
    <property type="match status" value="1"/>
</dbReference>
<feature type="region of interest" description="Disordered" evidence="6">
    <location>
        <begin position="322"/>
        <end position="378"/>
    </location>
</feature>
<evidence type="ECO:0000256" key="2">
    <source>
        <dbReference type="ARBA" id="ARBA00022679"/>
    </source>
</evidence>
<dbReference type="Ensembl" id="ENSPMGT00000005434.1">
    <property type="protein sequence ID" value="ENSPMGP00000005122.1"/>
    <property type="gene ID" value="ENSPMGG00000004172.1"/>
</dbReference>
<dbReference type="Proteomes" id="UP000261520">
    <property type="component" value="Unplaced"/>
</dbReference>
<feature type="compositionally biased region" description="Polar residues" evidence="6">
    <location>
        <begin position="451"/>
        <end position="469"/>
    </location>
</feature>
<dbReference type="GO" id="GO:0005524">
    <property type="term" value="F:ATP binding"/>
    <property type="evidence" value="ECO:0007669"/>
    <property type="project" value="UniProtKB-KW"/>
</dbReference>
<dbReference type="InterPro" id="IPR050494">
    <property type="entry name" value="Ser_Thr_dual-spec_kinase"/>
</dbReference>
<feature type="domain" description="Protein kinase" evidence="7">
    <location>
        <begin position="26"/>
        <end position="294"/>
    </location>
</feature>
<dbReference type="Gene3D" id="3.30.200.20">
    <property type="entry name" value="Phosphorylase Kinase, domain 1"/>
    <property type="match status" value="1"/>
</dbReference>
<dbReference type="GO" id="GO:0005737">
    <property type="term" value="C:cytoplasm"/>
    <property type="evidence" value="ECO:0007669"/>
    <property type="project" value="TreeGrafter"/>
</dbReference>
<dbReference type="InterPro" id="IPR000719">
    <property type="entry name" value="Prot_kinase_dom"/>
</dbReference>
<evidence type="ECO:0000313" key="9">
    <source>
        <dbReference type="Proteomes" id="UP000261520"/>
    </source>
</evidence>
<name>A0A3B3ZKG3_9GOBI</name>
<dbReference type="Pfam" id="PF00069">
    <property type="entry name" value="Pkinase"/>
    <property type="match status" value="1"/>
</dbReference>
<dbReference type="GO" id="GO:0046332">
    <property type="term" value="F:SMAD binding"/>
    <property type="evidence" value="ECO:0007669"/>
    <property type="project" value="TreeGrafter"/>
</dbReference>
<dbReference type="GO" id="GO:0007224">
    <property type="term" value="P:smoothened signaling pathway"/>
    <property type="evidence" value="ECO:0007669"/>
    <property type="project" value="TreeGrafter"/>
</dbReference>
<evidence type="ECO:0000256" key="4">
    <source>
        <dbReference type="ARBA" id="ARBA00022777"/>
    </source>
</evidence>
<dbReference type="SMART" id="SM00220">
    <property type="entry name" value="S_TKc"/>
    <property type="match status" value="1"/>
</dbReference>
<dbReference type="PANTHER" id="PTHR24058:SF53">
    <property type="entry name" value="HOMEODOMAIN-INTERACTING PROTEIN KINASE 2"/>
    <property type="match status" value="1"/>
</dbReference>
<reference evidence="8" key="1">
    <citation type="submission" date="2025-08" db="UniProtKB">
        <authorList>
            <consortium name="Ensembl"/>
        </authorList>
    </citation>
    <scope>IDENTIFICATION</scope>
</reference>
<keyword evidence="2" id="KW-0808">Transferase</keyword>
<dbReference type="STRING" id="409849.ENSPMGP00000005122"/>
<dbReference type="GO" id="GO:0003714">
    <property type="term" value="F:transcription corepressor activity"/>
    <property type="evidence" value="ECO:0007669"/>
    <property type="project" value="TreeGrafter"/>
</dbReference>
<keyword evidence="3" id="KW-0547">Nucleotide-binding</keyword>
<keyword evidence="4" id="KW-0418">Kinase</keyword>
<evidence type="ECO:0000313" key="8">
    <source>
        <dbReference type="Ensembl" id="ENSPMGP00000005122.1"/>
    </source>
</evidence>
<keyword evidence="1" id="KW-0723">Serine/threonine-protein kinase</keyword>
<evidence type="ECO:0000256" key="3">
    <source>
        <dbReference type="ARBA" id="ARBA00022741"/>
    </source>
</evidence>
<keyword evidence="5" id="KW-0067">ATP-binding</keyword>
<protein>
    <recommendedName>
        <fullName evidence="7">Protein kinase domain-containing protein</fullName>
    </recommendedName>
</protein>
<dbReference type="PANTHER" id="PTHR24058">
    <property type="entry name" value="DUAL SPECIFICITY PROTEIN KINASE"/>
    <property type="match status" value="1"/>
</dbReference>
<sequence length="469" mass="52345">MQVSCPRTDQQDSSVEAGIGPPLWVSKILQFLGEGAYGKVFKCFNSTTKEVGAVKVFEDDYEMQVELDNIQHLSNIDPDEANIIKYIEHFIFEKYHCIVYEILDCSLLDLAMNRPGTLSPSEMRPVAQQLLVAFKALKEAQIVHGDLKPDNIMLVNHQEQPFKVKLIDFGCGGFISDLEQGMDMMCDGYRAPEVTLGAPLSKALEMWSLGCCLGEGFLGCQLFSDVSFYDHLRTIIHLLGQPSDEIPIEYQATNWKKPEVSEYLEVFLDFLKNLLHVDPEKRLTVGQALRHPFITMEHLINSDSEYVQSANDLMAVTLKTSNRAEGDPDQDPQSSAASLESPQSSLAFGDVSSPPEDHHMSSEPEESDWSYSPVTETDIDSFMGNDDVSFIIQPLEENNLCMDTNVTDPDLLWDEGPVLFWFEMDQSDEVSSCLNEKDTAEPEQAEVVVGDSSQEADNANSGVHKSTSV</sequence>
<dbReference type="Gene3D" id="1.10.510.10">
    <property type="entry name" value="Transferase(Phosphotransferase) domain 1"/>
    <property type="match status" value="1"/>
</dbReference>
<dbReference type="InterPro" id="IPR011009">
    <property type="entry name" value="Kinase-like_dom_sf"/>
</dbReference>
<dbReference type="GO" id="GO:0016605">
    <property type="term" value="C:PML body"/>
    <property type="evidence" value="ECO:0007669"/>
    <property type="project" value="TreeGrafter"/>
</dbReference>
<dbReference type="SUPFAM" id="SSF56112">
    <property type="entry name" value="Protein kinase-like (PK-like)"/>
    <property type="match status" value="1"/>
</dbReference>
<dbReference type="GO" id="GO:0004713">
    <property type="term" value="F:protein tyrosine kinase activity"/>
    <property type="evidence" value="ECO:0007669"/>
    <property type="project" value="TreeGrafter"/>
</dbReference>
<evidence type="ECO:0000256" key="6">
    <source>
        <dbReference type="SAM" id="MobiDB-lite"/>
    </source>
</evidence>
<feature type="region of interest" description="Disordered" evidence="6">
    <location>
        <begin position="435"/>
        <end position="469"/>
    </location>
</feature>
<dbReference type="GO" id="GO:0045944">
    <property type="term" value="P:positive regulation of transcription by RNA polymerase II"/>
    <property type="evidence" value="ECO:0007669"/>
    <property type="project" value="TreeGrafter"/>
</dbReference>
<keyword evidence="9" id="KW-1185">Reference proteome</keyword>
<evidence type="ECO:0000259" key="7">
    <source>
        <dbReference type="PROSITE" id="PS50011"/>
    </source>
</evidence>
<accession>A0A3B3ZKG3</accession>
<feature type="compositionally biased region" description="Low complexity" evidence="6">
    <location>
        <begin position="332"/>
        <end position="346"/>
    </location>
</feature>
<proteinExistence type="predicted"/>
<dbReference type="GO" id="GO:0004674">
    <property type="term" value="F:protein serine/threonine kinase activity"/>
    <property type="evidence" value="ECO:0007669"/>
    <property type="project" value="UniProtKB-KW"/>
</dbReference>
<dbReference type="AlphaFoldDB" id="A0A3B3ZKG3"/>